<sequence length="42" mass="4340">MSVTGRRPAARADGPCAGPAARANDGGRGNLFRSVRGVNPFR</sequence>
<reference evidence="2 3" key="1">
    <citation type="journal article" date="2010" name="BMC Genomics">
        <title>Metabolic flexibility revealed in the genome of the cyst-forming alpha-1 proteobacterium Rhodospirillum centenum.</title>
        <authorList>
            <person name="Lu Y.K."/>
            <person name="Marden J."/>
            <person name="Han M."/>
            <person name="Swingley W.D."/>
            <person name="Mastrian S.D."/>
            <person name="Chowdhury S.R."/>
            <person name="Hao J."/>
            <person name="Helmy T."/>
            <person name="Kim S."/>
            <person name="Kurdoglu A.A."/>
            <person name="Matthies H.J."/>
            <person name="Rollo D."/>
            <person name="Stothard P."/>
            <person name="Blankenship R.E."/>
            <person name="Bauer C.E."/>
            <person name="Touchman J.W."/>
        </authorList>
    </citation>
    <scope>NUCLEOTIDE SEQUENCE [LARGE SCALE GENOMIC DNA]</scope>
    <source>
        <strain evidence="3">ATCC 51521 / SW</strain>
    </source>
</reference>
<name>B6ITR9_RHOCS</name>
<dbReference type="EMBL" id="CP000613">
    <property type="protein sequence ID" value="ACI99370.1"/>
    <property type="molecule type" value="Genomic_DNA"/>
</dbReference>
<organism evidence="2 3">
    <name type="scientific">Rhodospirillum centenum (strain ATCC 51521 / SW)</name>
    <dbReference type="NCBI Taxonomy" id="414684"/>
    <lineage>
        <taxon>Bacteria</taxon>
        <taxon>Pseudomonadati</taxon>
        <taxon>Pseudomonadota</taxon>
        <taxon>Alphaproteobacteria</taxon>
        <taxon>Rhodospirillales</taxon>
        <taxon>Rhodospirillaceae</taxon>
        <taxon>Rhodospirillum</taxon>
    </lineage>
</organism>
<dbReference type="Proteomes" id="UP000001591">
    <property type="component" value="Chromosome"/>
</dbReference>
<keyword evidence="3" id="KW-1185">Reference proteome</keyword>
<evidence type="ECO:0000313" key="3">
    <source>
        <dbReference type="Proteomes" id="UP000001591"/>
    </source>
</evidence>
<evidence type="ECO:0000256" key="1">
    <source>
        <dbReference type="SAM" id="MobiDB-lite"/>
    </source>
</evidence>
<evidence type="ECO:0000313" key="2">
    <source>
        <dbReference type="EMBL" id="ACI99370.1"/>
    </source>
</evidence>
<gene>
    <name evidence="2" type="ordered locus">RC1_1976</name>
</gene>
<accession>B6ITR9</accession>
<dbReference type="HOGENOM" id="CLU_3256998_0_0_5"/>
<protein>
    <submittedName>
        <fullName evidence="2">Uncharacterized protein</fullName>
    </submittedName>
</protein>
<dbReference type="STRING" id="414684.RC1_1976"/>
<feature type="region of interest" description="Disordered" evidence="1">
    <location>
        <begin position="1"/>
        <end position="42"/>
    </location>
</feature>
<dbReference type="AlphaFoldDB" id="B6ITR9"/>
<dbReference type="KEGG" id="rce:RC1_1976"/>
<proteinExistence type="predicted"/>